<reference evidence="1" key="1">
    <citation type="submission" date="2022-07" db="EMBL/GenBank/DDBJ databases">
        <title>Phylogenomic reconstructions and comparative analyses of Kickxellomycotina fungi.</title>
        <authorList>
            <person name="Reynolds N.K."/>
            <person name="Stajich J.E."/>
            <person name="Barry K."/>
            <person name="Grigoriev I.V."/>
            <person name="Crous P."/>
            <person name="Smith M.E."/>
        </authorList>
    </citation>
    <scope>NUCLEOTIDE SEQUENCE</scope>
    <source>
        <strain evidence="1">Benny 63K</strain>
    </source>
</reference>
<accession>A0ACC1IE58</accession>
<organism evidence="1 2">
    <name type="scientific">Kickxella alabastrina</name>
    <dbReference type="NCBI Taxonomy" id="61397"/>
    <lineage>
        <taxon>Eukaryota</taxon>
        <taxon>Fungi</taxon>
        <taxon>Fungi incertae sedis</taxon>
        <taxon>Zoopagomycota</taxon>
        <taxon>Kickxellomycotina</taxon>
        <taxon>Kickxellomycetes</taxon>
        <taxon>Kickxellales</taxon>
        <taxon>Kickxellaceae</taxon>
        <taxon>Kickxella</taxon>
    </lineage>
</organism>
<gene>
    <name evidence="1" type="ORF">LPJ66_006907</name>
</gene>
<keyword evidence="2" id="KW-1185">Reference proteome</keyword>
<proteinExistence type="predicted"/>
<name>A0ACC1IE58_9FUNG</name>
<evidence type="ECO:0000313" key="1">
    <source>
        <dbReference type="EMBL" id="KAJ1891458.1"/>
    </source>
</evidence>
<comment type="caution">
    <text evidence="1">The sequence shown here is derived from an EMBL/GenBank/DDBJ whole genome shotgun (WGS) entry which is preliminary data.</text>
</comment>
<sequence length="552" mass="61889">MTTQSAASPEATPELTLTTVTKQSKTKQQQQQQQRTTNKPARLSKDAQSRKLKVIKESVRTKAQYDSLTLRWQEKLLDLTSEAQLKQASRYLTPDDFESIIEERTSDNLCGYPLCGNKPRKSVQRYHISLAKRKVYDQEELRSYCSDRCMVGSRFYKQQLSEEPIYMRDRNSEVDIEVMPLNLEELVPKAAVARIVKDAGAVNVDKSLIDWYRESLLAKMRITKAVADANPLQIIEHESGPAIFDIDERLGKMQFADIDGFAPEADSVRIKKDIERVRRLEKEAVAAAKLKAETRAARAEKTDGKGDDSEVLVIVPKGRDVDPQKILQPFDSASEDDYDDDEDEDEDDHNDNFGGLDFKVATVAPSKDKGHFSSVFGNGNGKGAPPLSLFGRMWTLVDCISTEMTQKYLHDLKLAYADGEPQRINATEYFISPGDQSMSMRHNILLNGIMSQLDIIGSKVGIKRFPRNEVRVLVSTLELGSSMAVFKKPEAQLLCIAFIFALARSMDDLGDLVLPGGSSDVAALRVLDEMLEDLGTDASSLRMISRRLCEPY</sequence>
<evidence type="ECO:0000313" key="2">
    <source>
        <dbReference type="Proteomes" id="UP001150581"/>
    </source>
</evidence>
<dbReference type="EMBL" id="JANBPG010001154">
    <property type="protein sequence ID" value="KAJ1891458.1"/>
    <property type="molecule type" value="Genomic_DNA"/>
</dbReference>
<dbReference type="Proteomes" id="UP001150581">
    <property type="component" value="Unassembled WGS sequence"/>
</dbReference>
<protein>
    <submittedName>
        <fullName evidence="1">Uncharacterized protein</fullName>
    </submittedName>
</protein>